<evidence type="ECO:0000313" key="1">
    <source>
        <dbReference type="EMBL" id="GAI77052.1"/>
    </source>
</evidence>
<dbReference type="SUPFAM" id="SSF51905">
    <property type="entry name" value="FAD/NAD(P)-binding domain"/>
    <property type="match status" value="1"/>
</dbReference>
<evidence type="ECO:0008006" key="2">
    <source>
        <dbReference type="Google" id="ProtNLM"/>
    </source>
</evidence>
<name>X1R8K3_9ZZZZ</name>
<dbReference type="Gene3D" id="3.50.50.60">
    <property type="entry name" value="FAD/NAD(P)-binding domain"/>
    <property type="match status" value="1"/>
</dbReference>
<accession>X1R8K3</accession>
<protein>
    <recommendedName>
        <fullName evidence="2">FAD dependent oxidoreductase domain-containing protein</fullName>
    </recommendedName>
</protein>
<gene>
    <name evidence="1" type="ORF">S12H4_24340</name>
</gene>
<proteinExistence type="predicted"/>
<reference evidence="1" key="1">
    <citation type="journal article" date="2014" name="Front. Microbiol.">
        <title>High frequency of phylogenetically diverse reductive dehalogenase-homologous genes in deep subseafloor sedimentary metagenomes.</title>
        <authorList>
            <person name="Kawai M."/>
            <person name="Futagami T."/>
            <person name="Toyoda A."/>
            <person name="Takaki Y."/>
            <person name="Nishi S."/>
            <person name="Hori S."/>
            <person name="Arai W."/>
            <person name="Tsubouchi T."/>
            <person name="Morono Y."/>
            <person name="Uchiyama I."/>
            <person name="Ito T."/>
            <person name="Fujiyama A."/>
            <person name="Inagaki F."/>
            <person name="Takami H."/>
        </authorList>
    </citation>
    <scope>NUCLEOTIDE SEQUENCE</scope>
    <source>
        <strain evidence="1">Expedition CK06-06</strain>
    </source>
</reference>
<dbReference type="InterPro" id="IPR036188">
    <property type="entry name" value="FAD/NAD-bd_sf"/>
</dbReference>
<organism evidence="1">
    <name type="scientific">marine sediment metagenome</name>
    <dbReference type="NCBI Taxonomy" id="412755"/>
    <lineage>
        <taxon>unclassified sequences</taxon>
        <taxon>metagenomes</taxon>
        <taxon>ecological metagenomes</taxon>
    </lineage>
</organism>
<feature type="non-terminal residue" evidence="1">
    <location>
        <position position="39"/>
    </location>
</feature>
<comment type="caution">
    <text evidence="1">The sequence shown here is derived from an EMBL/GenBank/DDBJ whole genome shotgun (WGS) entry which is preliminary data.</text>
</comment>
<dbReference type="AlphaFoldDB" id="X1R8K3"/>
<sequence>MNKLEEMGQVIETEVLVIGGGISGLWAANRAKEFAENVL</sequence>
<dbReference type="EMBL" id="BARW01013181">
    <property type="protein sequence ID" value="GAI77052.1"/>
    <property type="molecule type" value="Genomic_DNA"/>
</dbReference>